<comment type="caution">
    <text evidence="4">The sequence shown here is derived from an EMBL/GenBank/DDBJ whole genome shotgun (WGS) entry which is preliminary data.</text>
</comment>
<evidence type="ECO:0000259" key="3">
    <source>
        <dbReference type="Pfam" id="PF23494"/>
    </source>
</evidence>
<dbReference type="Proteomes" id="UP000265768">
    <property type="component" value="Unassembled WGS sequence"/>
</dbReference>
<feature type="domain" description="Cysteinyl-tRNA ligase anticodon binding" evidence="2">
    <location>
        <begin position="167"/>
        <end position="216"/>
    </location>
</feature>
<dbReference type="InterPro" id="IPR057798">
    <property type="entry name" value="PH_YqeB"/>
</dbReference>
<protein>
    <recommendedName>
        <fullName evidence="6">DUF308 domain-containing protein</fullName>
    </recommendedName>
</protein>
<dbReference type="AlphaFoldDB" id="A0A3A4A8Z5"/>
<organism evidence="4 5">
    <name type="scientific">Bailinhaonella thermotolerans</name>
    <dbReference type="NCBI Taxonomy" id="1070861"/>
    <lineage>
        <taxon>Bacteria</taxon>
        <taxon>Bacillati</taxon>
        <taxon>Actinomycetota</taxon>
        <taxon>Actinomycetes</taxon>
        <taxon>Streptosporangiales</taxon>
        <taxon>Streptosporangiaceae</taxon>
        <taxon>Bailinhaonella</taxon>
    </lineage>
</organism>
<name>A0A3A4A8Z5_9ACTN</name>
<evidence type="ECO:0008006" key="6">
    <source>
        <dbReference type="Google" id="ProtNLM"/>
    </source>
</evidence>
<dbReference type="Pfam" id="PF23493">
    <property type="entry name" value="CysS_C"/>
    <property type="match status" value="1"/>
</dbReference>
<dbReference type="Pfam" id="PF23494">
    <property type="entry name" value="bPH_10"/>
    <property type="match status" value="1"/>
</dbReference>
<dbReference type="InterPro" id="IPR056411">
    <property type="entry name" value="CysS_C"/>
</dbReference>
<evidence type="ECO:0000259" key="2">
    <source>
        <dbReference type="Pfam" id="PF23493"/>
    </source>
</evidence>
<keyword evidence="1" id="KW-0472">Membrane</keyword>
<gene>
    <name evidence="4" type="ORF">D5H75_29200</name>
</gene>
<feature type="transmembrane region" description="Helical" evidence="1">
    <location>
        <begin position="57"/>
        <end position="76"/>
    </location>
</feature>
<evidence type="ECO:0000256" key="1">
    <source>
        <dbReference type="SAM" id="Phobius"/>
    </source>
</evidence>
<keyword evidence="5" id="KW-1185">Reference proteome</keyword>
<keyword evidence="1" id="KW-1133">Transmembrane helix</keyword>
<feature type="domain" description="YqeB PH" evidence="3">
    <location>
        <begin position="3"/>
        <end position="149"/>
    </location>
</feature>
<dbReference type="EMBL" id="QZEY01000015">
    <property type="protein sequence ID" value="RJL24561.1"/>
    <property type="molecule type" value="Genomic_DNA"/>
</dbReference>
<feature type="transmembrane region" description="Helical" evidence="1">
    <location>
        <begin position="7"/>
        <end position="30"/>
    </location>
</feature>
<dbReference type="OrthoDB" id="5145029at2"/>
<keyword evidence="1" id="KW-0812">Transmembrane</keyword>
<reference evidence="4 5" key="1">
    <citation type="submission" date="2018-09" db="EMBL/GenBank/DDBJ databases">
        <title>YIM 75507 draft genome.</title>
        <authorList>
            <person name="Tang S."/>
            <person name="Feng Y."/>
        </authorList>
    </citation>
    <scope>NUCLEOTIDE SEQUENCE [LARGE SCALE GENOMIC DNA]</scope>
    <source>
        <strain evidence="4 5">YIM 75507</strain>
    </source>
</reference>
<evidence type="ECO:0000313" key="5">
    <source>
        <dbReference type="Proteomes" id="UP000265768"/>
    </source>
</evidence>
<proteinExistence type="predicted"/>
<evidence type="ECO:0000313" key="4">
    <source>
        <dbReference type="EMBL" id="RJL24561.1"/>
    </source>
</evidence>
<accession>A0A3A4A8Z5</accession>
<sequence length="225" mass="24727">MTEPGWLFALYFVLFPVIGAAALWVVKLIVDWGAATLSWLPFEDIVKFLASIPDPQATLGALALGAAGGLFVAFMAKYESLEVLVSPEGITLTRKGESRTIPADRVNGAFWDGKALVLLGRDGGELARETSDLKEGPVHETLTAHGYTWLDGDPYREEFRRWVEGVPGLPPGADALLKARAKALEKDDAHDIAELRDELARLGVVVRDHKKRQHYRLVERSPGDE</sequence>